<organism evidence="1 2">
    <name type="scientific">Rhizobium rhizophilum</name>
    <dbReference type="NCBI Taxonomy" id="1850373"/>
    <lineage>
        <taxon>Bacteria</taxon>
        <taxon>Pseudomonadati</taxon>
        <taxon>Pseudomonadota</taxon>
        <taxon>Alphaproteobacteria</taxon>
        <taxon>Hyphomicrobiales</taxon>
        <taxon>Rhizobiaceae</taxon>
        <taxon>Rhizobium/Agrobacterium group</taxon>
        <taxon>Rhizobium</taxon>
    </lineage>
</organism>
<proteinExistence type="predicted"/>
<dbReference type="Proteomes" id="UP000309667">
    <property type="component" value="Unassembled WGS sequence"/>
</dbReference>
<accession>A0ABY2QTR9</accession>
<evidence type="ECO:0000313" key="1">
    <source>
        <dbReference type="EMBL" id="THV13859.1"/>
    </source>
</evidence>
<keyword evidence="2" id="KW-1185">Reference proteome</keyword>
<comment type="caution">
    <text evidence="1">The sequence shown here is derived from an EMBL/GenBank/DDBJ whole genome shotgun (WGS) entry which is preliminary data.</text>
</comment>
<gene>
    <name evidence="1" type="ORF">E9677_13240</name>
</gene>
<sequence length="147" mass="15436">MTNGNTHLEIAVSKLSSAAEGKNVLLHCAEGLNALIAAASLGGLDPALSADAQRLLFAAAPQVADETAGRLAAEHIFHSLGCANATLTCTDLDRFVWLLATARVLESELRALHLRDLVVASSQLDLAHALCRNPLAAVFHPEPMTAH</sequence>
<reference evidence="1 2" key="1">
    <citation type="submission" date="2019-04" db="EMBL/GenBank/DDBJ databases">
        <title>Genome sequence of strain 7209-2.</title>
        <authorList>
            <person name="Gao J."/>
            <person name="Sun J."/>
        </authorList>
    </citation>
    <scope>NUCLEOTIDE SEQUENCE [LARGE SCALE GENOMIC DNA]</scope>
    <source>
        <strain evidence="1 2">7209-2</strain>
    </source>
</reference>
<dbReference type="EMBL" id="STGT01000003">
    <property type="protein sequence ID" value="THV13859.1"/>
    <property type="molecule type" value="Genomic_DNA"/>
</dbReference>
<dbReference type="RefSeq" id="WP_136558549.1">
    <property type="nucleotide sequence ID" value="NZ_STGT01000003.1"/>
</dbReference>
<name>A0ABY2QTR9_9HYPH</name>
<evidence type="ECO:0000313" key="2">
    <source>
        <dbReference type="Proteomes" id="UP000309667"/>
    </source>
</evidence>
<protein>
    <submittedName>
        <fullName evidence="1">Dual specificity protein phosphatase family protein</fullName>
    </submittedName>
</protein>